<dbReference type="Proteomes" id="UP000289946">
    <property type="component" value="Unassembled WGS sequence"/>
</dbReference>
<proteinExistence type="predicted"/>
<evidence type="ECO:0000313" key="1">
    <source>
        <dbReference type="EMBL" id="RXG91578.1"/>
    </source>
</evidence>
<comment type="caution">
    <text evidence="1">The sequence shown here is derived from an EMBL/GenBank/DDBJ whole genome shotgun (WGS) entry which is preliminary data.</text>
</comment>
<keyword evidence="2" id="KW-1185">Reference proteome</keyword>
<dbReference type="EMBL" id="RDRA01000014">
    <property type="protein sequence ID" value="RXG91578.1"/>
    <property type="molecule type" value="Genomic_DNA"/>
</dbReference>
<accession>A0ABY0DFR0</accession>
<sequence length="129" mass="14153">MRWRCAHGEAPAVTLACARTVALAPEDDSVDSNLVHITGSGAIASFGKGPPIIKRVLFEAGITLEHSAKLQLLCCMNRIITVPAIGLYACDGNGHWNEVHFTETGAREISRRLDRIEARLEQIERHLEP</sequence>
<reference evidence="1 2" key="1">
    <citation type="submission" date="2018-10" db="EMBL/GenBank/DDBJ databases">
        <title>Bradyrhizobium sp. nov., isolated from effective nodules of peanut in China.</title>
        <authorList>
            <person name="Li Y."/>
        </authorList>
    </citation>
    <scope>NUCLEOTIDE SEQUENCE [LARGE SCALE GENOMIC DNA]</scope>
    <source>
        <strain evidence="1 2">CCBAU 51781</strain>
    </source>
</reference>
<organism evidence="1 2">
    <name type="scientific">Bradyrhizobium zhanjiangense</name>
    <dbReference type="NCBI Taxonomy" id="1325107"/>
    <lineage>
        <taxon>Bacteria</taxon>
        <taxon>Pseudomonadati</taxon>
        <taxon>Pseudomonadota</taxon>
        <taxon>Alphaproteobacteria</taxon>
        <taxon>Hyphomicrobiales</taxon>
        <taxon>Nitrobacteraceae</taxon>
        <taxon>Bradyrhizobium</taxon>
    </lineage>
</organism>
<gene>
    <name evidence="1" type="ORF">EAS62_24170</name>
</gene>
<name>A0ABY0DFR0_9BRAD</name>
<protein>
    <submittedName>
        <fullName evidence="1">Uncharacterized protein</fullName>
    </submittedName>
</protein>
<evidence type="ECO:0000313" key="2">
    <source>
        <dbReference type="Proteomes" id="UP000289946"/>
    </source>
</evidence>